<dbReference type="EMBL" id="CAJOBI010135444">
    <property type="protein sequence ID" value="CAF4743423.1"/>
    <property type="molecule type" value="Genomic_DNA"/>
</dbReference>
<dbReference type="EMBL" id="CAJOBH010086670">
    <property type="protein sequence ID" value="CAF4544286.1"/>
    <property type="molecule type" value="Genomic_DNA"/>
</dbReference>
<sequence length="190" mass="22730">MRLVLSYAYQEKWCKSLTVKYYIHHVLTITHIYHLDIACQIIIDKLSNVLQMLPKLDLLEIYRFLYTGSDDPLFEDIQSLSDLVAKNRITKLYLKTVFLAEEIYFFMEIFQCINQLTVKLMQSVDMESFVRDILLYLMMKANSPLQFLCFCLEMADDLMVQKIKIMIDNENLLFDFNIKRVMNEIHLQWN</sequence>
<reference evidence="1" key="1">
    <citation type="submission" date="2021-02" db="EMBL/GenBank/DDBJ databases">
        <authorList>
            <person name="Nowell W R."/>
        </authorList>
    </citation>
    <scope>NUCLEOTIDE SEQUENCE</scope>
</reference>
<dbReference type="Proteomes" id="UP000681967">
    <property type="component" value="Unassembled WGS sequence"/>
</dbReference>
<accession>A0A816U017</accession>
<gene>
    <name evidence="2" type="ORF">BYL167_LOCUS37836</name>
    <name evidence="1" type="ORF">MBJ925_LOCUS22630</name>
    <name evidence="3" type="ORF">SMN809_LOCUS44817</name>
</gene>
<evidence type="ECO:0000313" key="4">
    <source>
        <dbReference type="Proteomes" id="UP000663824"/>
    </source>
</evidence>
<evidence type="ECO:0000313" key="1">
    <source>
        <dbReference type="EMBL" id="CAF2103085.1"/>
    </source>
</evidence>
<organism evidence="1 4">
    <name type="scientific">Rotaria magnacalcarata</name>
    <dbReference type="NCBI Taxonomy" id="392030"/>
    <lineage>
        <taxon>Eukaryota</taxon>
        <taxon>Metazoa</taxon>
        <taxon>Spiralia</taxon>
        <taxon>Gnathifera</taxon>
        <taxon>Rotifera</taxon>
        <taxon>Eurotatoria</taxon>
        <taxon>Bdelloidea</taxon>
        <taxon>Philodinida</taxon>
        <taxon>Philodinidae</taxon>
        <taxon>Rotaria</taxon>
    </lineage>
</organism>
<evidence type="ECO:0000313" key="3">
    <source>
        <dbReference type="EMBL" id="CAF4743423.1"/>
    </source>
</evidence>
<dbReference type="Proteomes" id="UP000663824">
    <property type="component" value="Unassembled WGS sequence"/>
</dbReference>
<name>A0A816U017_9BILA</name>
<proteinExistence type="predicted"/>
<protein>
    <submittedName>
        <fullName evidence="1">Uncharacterized protein</fullName>
    </submittedName>
</protein>
<dbReference type="AlphaFoldDB" id="A0A816U017"/>
<dbReference type="EMBL" id="CAJNRE010011619">
    <property type="protein sequence ID" value="CAF2103085.1"/>
    <property type="molecule type" value="Genomic_DNA"/>
</dbReference>
<comment type="caution">
    <text evidence="1">The sequence shown here is derived from an EMBL/GenBank/DDBJ whole genome shotgun (WGS) entry which is preliminary data.</text>
</comment>
<evidence type="ECO:0000313" key="2">
    <source>
        <dbReference type="EMBL" id="CAF4544286.1"/>
    </source>
</evidence>
<dbReference type="Proteomes" id="UP000676336">
    <property type="component" value="Unassembled WGS sequence"/>
</dbReference>